<dbReference type="GO" id="GO:0003723">
    <property type="term" value="F:RNA binding"/>
    <property type="evidence" value="ECO:0007669"/>
    <property type="project" value="UniProtKB-KW"/>
</dbReference>
<evidence type="ECO:0000256" key="8">
    <source>
        <dbReference type="SAM" id="MobiDB-lite"/>
    </source>
</evidence>
<evidence type="ECO:0000256" key="7">
    <source>
        <dbReference type="ARBA" id="ARBA00038291"/>
    </source>
</evidence>
<dbReference type="Pfam" id="PF02170">
    <property type="entry name" value="PAZ"/>
    <property type="match status" value="1"/>
</dbReference>
<evidence type="ECO:0000313" key="11">
    <source>
        <dbReference type="EMBL" id="KAK2705761.1"/>
    </source>
</evidence>
<gene>
    <name evidence="11" type="ORF">QYM36_015955</name>
</gene>
<comment type="caution">
    <text evidence="11">The sequence shown here is derived from an EMBL/GenBank/DDBJ whole genome shotgun (WGS) entry which is preliminary data.</text>
</comment>
<feature type="region of interest" description="Disordered" evidence="8">
    <location>
        <begin position="10"/>
        <end position="36"/>
    </location>
</feature>
<dbReference type="Pfam" id="PF23278">
    <property type="entry name" value="Piwi_N"/>
    <property type="match status" value="1"/>
</dbReference>
<protein>
    <recommendedName>
        <fullName evidence="13">Piwi</fullName>
    </recommendedName>
</protein>
<evidence type="ECO:0008006" key="13">
    <source>
        <dbReference type="Google" id="ProtNLM"/>
    </source>
</evidence>
<dbReference type="InterPro" id="IPR036085">
    <property type="entry name" value="PAZ_dom_sf"/>
</dbReference>
<evidence type="ECO:0000313" key="12">
    <source>
        <dbReference type="Proteomes" id="UP001187531"/>
    </source>
</evidence>
<dbReference type="SUPFAM" id="SSF53098">
    <property type="entry name" value="Ribonuclease H-like"/>
    <property type="match status" value="1"/>
</dbReference>
<keyword evidence="5" id="KW-0694">RNA-binding</keyword>
<dbReference type="Gene3D" id="3.40.50.2300">
    <property type="match status" value="1"/>
</dbReference>
<dbReference type="InterPro" id="IPR003100">
    <property type="entry name" value="PAZ_dom"/>
</dbReference>
<organism evidence="11 12">
    <name type="scientific">Artemia franciscana</name>
    <name type="common">Brine shrimp</name>
    <name type="synonym">Artemia sanfranciscana</name>
    <dbReference type="NCBI Taxonomy" id="6661"/>
    <lineage>
        <taxon>Eukaryota</taxon>
        <taxon>Metazoa</taxon>
        <taxon>Ecdysozoa</taxon>
        <taxon>Arthropoda</taxon>
        <taxon>Crustacea</taxon>
        <taxon>Branchiopoda</taxon>
        <taxon>Anostraca</taxon>
        <taxon>Artemiidae</taxon>
        <taxon>Artemia</taxon>
    </lineage>
</organism>
<evidence type="ECO:0000256" key="1">
    <source>
        <dbReference type="ARBA" id="ARBA00004496"/>
    </source>
</evidence>
<dbReference type="InterPro" id="IPR036397">
    <property type="entry name" value="RNaseH_sf"/>
</dbReference>
<dbReference type="FunFam" id="2.170.260.10:FF:000003">
    <property type="entry name" value="Piwi-like RNA-mediated gene silencing 2"/>
    <property type="match status" value="1"/>
</dbReference>
<dbReference type="SMART" id="SM00950">
    <property type="entry name" value="Piwi"/>
    <property type="match status" value="1"/>
</dbReference>
<dbReference type="SMART" id="SM00949">
    <property type="entry name" value="PAZ"/>
    <property type="match status" value="1"/>
</dbReference>
<dbReference type="EMBL" id="JAVRJZ010000020">
    <property type="protein sequence ID" value="KAK2705761.1"/>
    <property type="molecule type" value="Genomic_DNA"/>
</dbReference>
<feature type="domain" description="Piwi" evidence="10">
    <location>
        <begin position="510"/>
        <end position="796"/>
    </location>
</feature>
<dbReference type="PANTHER" id="PTHR22891">
    <property type="entry name" value="EUKARYOTIC TRANSLATION INITIATION FACTOR 2C"/>
    <property type="match status" value="1"/>
</dbReference>
<dbReference type="Gene3D" id="3.30.420.10">
    <property type="entry name" value="Ribonuclease H-like superfamily/Ribonuclease H"/>
    <property type="match status" value="1"/>
</dbReference>
<dbReference type="AlphaFoldDB" id="A0AA88KXN6"/>
<name>A0AA88KXN6_ARTSF</name>
<dbReference type="Pfam" id="PF08699">
    <property type="entry name" value="ArgoL1"/>
    <property type="match status" value="1"/>
</dbReference>
<accession>A0AA88KXN6</accession>
<dbReference type="InterPro" id="IPR012337">
    <property type="entry name" value="RNaseH-like_sf"/>
</dbReference>
<dbReference type="SUPFAM" id="SSF101690">
    <property type="entry name" value="PAZ domain"/>
    <property type="match status" value="1"/>
</dbReference>
<keyword evidence="2" id="KW-0217">Developmental protein</keyword>
<evidence type="ECO:0000256" key="2">
    <source>
        <dbReference type="ARBA" id="ARBA00022473"/>
    </source>
</evidence>
<keyword evidence="6" id="KW-0943">RNA-mediated gene silencing</keyword>
<dbReference type="InterPro" id="IPR003165">
    <property type="entry name" value="Piwi"/>
</dbReference>
<dbReference type="GO" id="GO:0140965">
    <property type="term" value="P:secondary piRNA processing"/>
    <property type="evidence" value="ECO:0007669"/>
    <property type="project" value="UniProtKB-ARBA"/>
</dbReference>
<evidence type="ECO:0000256" key="5">
    <source>
        <dbReference type="ARBA" id="ARBA00022884"/>
    </source>
</evidence>
<feature type="domain" description="PAZ" evidence="9">
    <location>
        <begin position="231"/>
        <end position="345"/>
    </location>
</feature>
<evidence type="ECO:0000256" key="3">
    <source>
        <dbReference type="ARBA" id="ARBA00022490"/>
    </source>
</evidence>
<dbReference type="FunFam" id="3.30.420.10:FF:000014">
    <property type="entry name" value="Piwi-like RNA-mediated gene silencing 1"/>
    <property type="match status" value="1"/>
</dbReference>
<dbReference type="Proteomes" id="UP001187531">
    <property type="component" value="Unassembled WGS sequence"/>
</dbReference>
<sequence length="810" mass="91613">MMGKMAALALGPNGNGNGNGQTEASAGRGTTRGRYSRFEGGDRQVLLVTKPKDTKKQGEFGQPIDLAANFFKIIKKPDWTLRQYRVDFDPIQDSKRLMSGLMSSVSKDLGPYIFDGTVLFCVKDIGDELVLSTKRSFDDQVVRVTLKKVGEVMPQDHNFMQILNILVRRVMAKMNLVLIGRNFFDNNMQVVAQIPQHRIEVWPGYVTSVRNYEHDLLMNCEITHKVLRTDTAYDLLKKARDQSGGRNMKELALKELLGQVVMTKYNNNTYRIDDIDFSSNPANFTFELGREKKKVTLAEYYKDKYQITIRDLNQPLLVSNPKKTDLRRGQRDPARLIPELSFLTGLTDEMRANFGLMKDVGNFTRVTPQRRFESMMKFSQRFRSICQANAEFEPWGLKLADVPIQFKGRTLGAEKIVLGGETCDYALHEADWSRGMRNKKFISAPVLNKWLVIYPRNVEGEVREFVSNILRVGPGNGFRIGEPKFFPINDDRPGSFINEIGLRSPMGPDLMMFCMPRQKADVYSAIKKEVCVSKPCASQVVCGKAYRVKGLSVATKVMIQMCAKLGGEPWGVQIPLKDAMVVGFDSWHDSSQKKGVGGFVASLNQNFTSYYSTAVFHTRNEEITTCMEACFVKALRAYQGKNGSAPRKIFFYRDGVGSGDIAYVKNTELKAIQQVVQKIDPAIQVCFTVVSKRINTRILAVNGQYGNPPPSTIVDDVVTVPERYDYFLISQSVRQGTVSPTSYNIIEDATNFKASIHQRLSYKLCHLYYNWQGTVRVPAPCQYAHKIAFIVGESIHREPSEALAERLWYL</sequence>
<comment type="similarity">
    <text evidence="7">Belongs to the argonaute family. Piwi subfamily.</text>
</comment>
<keyword evidence="4" id="KW-0221">Differentiation</keyword>
<keyword evidence="12" id="KW-1185">Reference proteome</keyword>
<reference evidence="11" key="1">
    <citation type="submission" date="2023-07" db="EMBL/GenBank/DDBJ databases">
        <title>Chromosome-level genome assembly of Artemia franciscana.</title>
        <authorList>
            <person name="Jo E."/>
        </authorList>
    </citation>
    <scope>NUCLEOTIDE SEQUENCE</scope>
    <source>
        <tissue evidence="11">Whole body</tissue>
    </source>
</reference>
<dbReference type="Pfam" id="PF02171">
    <property type="entry name" value="Piwi"/>
    <property type="match status" value="1"/>
</dbReference>
<evidence type="ECO:0000259" key="9">
    <source>
        <dbReference type="PROSITE" id="PS50821"/>
    </source>
</evidence>
<dbReference type="GO" id="GO:0030154">
    <property type="term" value="P:cell differentiation"/>
    <property type="evidence" value="ECO:0007669"/>
    <property type="project" value="UniProtKB-KW"/>
</dbReference>
<dbReference type="InterPro" id="IPR014811">
    <property type="entry name" value="ArgoL1"/>
</dbReference>
<evidence type="ECO:0000259" key="10">
    <source>
        <dbReference type="PROSITE" id="PS50822"/>
    </source>
</evidence>
<proteinExistence type="inferred from homology"/>
<dbReference type="CDD" id="cd04658">
    <property type="entry name" value="Piwi_piwi-like_Euk"/>
    <property type="match status" value="1"/>
</dbReference>
<evidence type="ECO:0000256" key="4">
    <source>
        <dbReference type="ARBA" id="ARBA00022782"/>
    </source>
</evidence>
<dbReference type="CDD" id="cd02845">
    <property type="entry name" value="PAZ_piwi_like"/>
    <property type="match status" value="1"/>
</dbReference>
<keyword evidence="3" id="KW-0963">Cytoplasm</keyword>
<dbReference type="Gene3D" id="2.170.260.10">
    <property type="entry name" value="paz domain"/>
    <property type="match status" value="1"/>
</dbReference>
<dbReference type="GO" id="GO:0005737">
    <property type="term" value="C:cytoplasm"/>
    <property type="evidence" value="ECO:0007669"/>
    <property type="project" value="UniProtKB-SubCell"/>
</dbReference>
<comment type="subcellular location">
    <subcellularLocation>
        <location evidence="1">Cytoplasm</location>
    </subcellularLocation>
</comment>
<dbReference type="PROSITE" id="PS50822">
    <property type="entry name" value="PIWI"/>
    <property type="match status" value="1"/>
</dbReference>
<evidence type="ECO:0000256" key="6">
    <source>
        <dbReference type="ARBA" id="ARBA00023158"/>
    </source>
</evidence>
<dbReference type="PROSITE" id="PS50821">
    <property type="entry name" value="PAZ"/>
    <property type="match status" value="1"/>
</dbReference>